<keyword evidence="3" id="KW-1185">Reference proteome</keyword>
<gene>
    <name evidence="2" type="ORF">CWE15_10280</name>
</gene>
<comment type="caution">
    <text evidence="2">The sequence shown here is derived from an EMBL/GenBank/DDBJ whole genome shotgun (WGS) entry which is preliminary data.</text>
</comment>
<evidence type="ECO:0000313" key="3">
    <source>
        <dbReference type="Proteomes" id="UP000286976"/>
    </source>
</evidence>
<accession>A0A432WYL4</accession>
<protein>
    <submittedName>
        <fullName evidence="2">Uncharacterized protein</fullName>
    </submittedName>
</protein>
<organism evidence="2 3">
    <name type="scientific">Aliidiomarina taiwanensis</name>
    <dbReference type="NCBI Taxonomy" id="946228"/>
    <lineage>
        <taxon>Bacteria</taxon>
        <taxon>Pseudomonadati</taxon>
        <taxon>Pseudomonadota</taxon>
        <taxon>Gammaproteobacteria</taxon>
        <taxon>Alteromonadales</taxon>
        <taxon>Idiomarinaceae</taxon>
        <taxon>Aliidiomarina</taxon>
    </lineage>
</organism>
<dbReference type="RefSeq" id="WP_126757996.1">
    <property type="nucleotide sequence ID" value="NZ_PIPQ01000008.1"/>
</dbReference>
<dbReference type="OrthoDB" id="5867862at2"/>
<evidence type="ECO:0000256" key="1">
    <source>
        <dbReference type="SAM" id="Coils"/>
    </source>
</evidence>
<dbReference type="Proteomes" id="UP000286976">
    <property type="component" value="Unassembled WGS sequence"/>
</dbReference>
<dbReference type="EMBL" id="PIPQ01000008">
    <property type="protein sequence ID" value="RUO38884.1"/>
    <property type="molecule type" value="Genomic_DNA"/>
</dbReference>
<reference evidence="2 3" key="1">
    <citation type="journal article" date="2011" name="Front. Microbiol.">
        <title>Genomic signatures of strain selection and enhancement in Bacillus atrophaeus var. globigii, a historical biowarfare simulant.</title>
        <authorList>
            <person name="Gibbons H.S."/>
            <person name="Broomall S.M."/>
            <person name="McNew L.A."/>
            <person name="Daligault H."/>
            <person name="Chapman C."/>
            <person name="Bruce D."/>
            <person name="Karavis M."/>
            <person name="Krepps M."/>
            <person name="McGregor P.A."/>
            <person name="Hong C."/>
            <person name="Park K.H."/>
            <person name="Akmal A."/>
            <person name="Feldman A."/>
            <person name="Lin J.S."/>
            <person name="Chang W.E."/>
            <person name="Higgs B.W."/>
            <person name="Demirev P."/>
            <person name="Lindquist J."/>
            <person name="Liem A."/>
            <person name="Fochler E."/>
            <person name="Read T.D."/>
            <person name="Tapia R."/>
            <person name="Johnson S."/>
            <person name="Bishop-Lilly K.A."/>
            <person name="Detter C."/>
            <person name="Han C."/>
            <person name="Sozhamannan S."/>
            <person name="Rosenzweig C.N."/>
            <person name="Skowronski E.W."/>
        </authorList>
    </citation>
    <scope>NUCLEOTIDE SEQUENCE [LARGE SCALE GENOMIC DNA]</scope>
    <source>
        <strain evidence="2 3">AIT1</strain>
    </source>
</reference>
<proteinExistence type="predicted"/>
<keyword evidence="1" id="KW-0175">Coiled coil</keyword>
<dbReference type="AlphaFoldDB" id="A0A432WYL4"/>
<evidence type="ECO:0000313" key="2">
    <source>
        <dbReference type="EMBL" id="RUO38884.1"/>
    </source>
</evidence>
<feature type="coiled-coil region" evidence="1">
    <location>
        <begin position="91"/>
        <end position="118"/>
    </location>
</feature>
<sequence length="287" mass="32227">MAQGIDIKYNFSSGHQSPAEVFEVMAGYIRVYTKLGNVLSAALGESEELIYELEKVKVGSLIGQIAAKAKGAQSYVVDAVRKSSDRTFANLVENISNREQVEKLVEEAEKELNDAAVGFVDGHYPVISREAFAEVLAELSSVNERVVESESVEFINRDASDKTLRLNTDWRFNANVKEMFLAEGHFVRQKMYLTVKIAVNEGDSVWTFRDNKTKSVFKAKVVHEEWLKKYQNSEFSGIGAKDVMVALVEMEYCDGGDGIFSDIKNAKIVHVYEIVRHKLNQGGFDEF</sequence>
<name>A0A432WYL4_9GAMM</name>